<organism evidence="1 2">
    <name type="scientific">Lacticaseibacillus pabuli</name>
    <dbReference type="NCBI Taxonomy" id="3025672"/>
    <lineage>
        <taxon>Bacteria</taxon>
        <taxon>Bacillati</taxon>
        <taxon>Bacillota</taxon>
        <taxon>Bacilli</taxon>
        <taxon>Lactobacillales</taxon>
        <taxon>Lactobacillaceae</taxon>
        <taxon>Lacticaseibacillus</taxon>
    </lineage>
</organism>
<name>A0ABY7WQ98_9LACO</name>
<dbReference type="EMBL" id="CP117884">
    <property type="protein sequence ID" value="WDF82362.1"/>
    <property type="molecule type" value="Genomic_DNA"/>
</dbReference>
<dbReference type="RefSeq" id="WP_274259761.1">
    <property type="nucleotide sequence ID" value="NZ_CP117884.1"/>
</dbReference>
<accession>A0ABY7WQ98</accession>
<evidence type="ECO:0000313" key="2">
    <source>
        <dbReference type="Proteomes" id="UP001220377"/>
    </source>
</evidence>
<gene>
    <name evidence="1" type="ORF">PQ472_10785</name>
</gene>
<protein>
    <submittedName>
        <fullName evidence="1">Uncharacterized protein</fullName>
    </submittedName>
</protein>
<proteinExistence type="predicted"/>
<evidence type="ECO:0000313" key="1">
    <source>
        <dbReference type="EMBL" id="WDF82362.1"/>
    </source>
</evidence>
<dbReference type="Proteomes" id="UP001220377">
    <property type="component" value="Chromosome"/>
</dbReference>
<sequence length="177" mass="19072">MRITLALLLLGGALLLLGLVHLRVQIRRSRSTTVPYVLTALGIALLIAAGGHELLVHVSSATPVRINHLTRYRPVTYQQLQHHDLKQIPVIINGRIIKLAHVHDTAPTYLLVATAGAADGVIVVNVTNHTIVNQNLTCGNHVAVRGISRGTCHHAAYHNLPAVAALQISMTIGRPHT</sequence>
<reference evidence="1 2" key="1">
    <citation type="submission" date="2023-02" db="EMBL/GenBank/DDBJ databases">
        <title>Genome sequence of Lacticaseibacillus sp. KACC 23028.</title>
        <authorList>
            <person name="Kim S."/>
            <person name="Heo J."/>
            <person name="Kwon S.-W."/>
        </authorList>
    </citation>
    <scope>NUCLEOTIDE SEQUENCE [LARGE SCALE GENOMIC DNA]</scope>
    <source>
        <strain evidence="1 2">KACC 23028</strain>
    </source>
</reference>
<keyword evidence="2" id="KW-1185">Reference proteome</keyword>